<dbReference type="GO" id="GO:0007059">
    <property type="term" value="P:chromosome segregation"/>
    <property type="evidence" value="ECO:0007669"/>
    <property type="project" value="InterPro"/>
</dbReference>
<dbReference type="PANTHER" id="PTHR14778">
    <property type="entry name" value="KINETOCHORE-ASSOCIATED PROTEIN DSN1 HOMOLOG"/>
    <property type="match status" value="1"/>
</dbReference>
<feature type="compositionally biased region" description="Low complexity" evidence="1">
    <location>
        <begin position="358"/>
        <end position="383"/>
    </location>
</feature>
<dbReference type="GO" id="GO:0000444">
    <property type="term" value="C:MIS12/MIND type complex"/>
    <property type="evidence" value="ECO:0007669"/>
    <property type="project" value="InterPro"/>
</dbReference>
<proteinExistence type="predicted"/>
<reference evidence="2 3" key="1">
    <citation type="submission" date="2016-07" db="EMBL/GenBank/DDBJ databases">
        <title>Pervasive Adenine N6-methylation of Active Genes in Fungi.</title>
        <authorList>
            <consortium name="DOE Joint Genome Institute"/>
            <person name="Mondo S.J."/>
            <person name="Dannebaum R.O."/>
            <person name="Kuo R.C."/>
            <person name="Labutti K."/>
            <person name="Haridas S."/>
            <person name="Kuo A."/>
            <person name="Salamov A."/>
            <person name="Ahrendt S.R."/>
            <person name="Lipzen A."/>
            <person name="Sullivan W."/>
            <person name="Andreopoulos W.B."/>
            <person name="Clum A."/>
            <person name="Lindquist E."/>
            <person name="Daum C."/>
            <person name="Ramamoorthy G.K."/>
            <person name="Gryganskyi A."/>
            <person name="Culley D."/>
            <person name="Magnuson J.K."/>
            <person name="James T.Y."/>
            <person name="O'Malley M.A."/>
            <person name="Stajich J.E."/>
            <person name="Spatafora J.W."/>
            <person name="Visel A."/>
            <person name="Grigoriev I.V."/>
        </authorList>
    </citation>
    <scope>NUCLEOTIDE SEQUENCE [LARGE SCALE GENOMIC DNA]</scope>
    <source>
        <strain evidence="2 3">NRRL 3301</strain>
    </source>
</reference>
<feature type="compositionally biased region" description="Pro residues" evidence="1">
    <location>
        <begin position="347"/>
        <end position="357"/>
    </location>
</feature>
<keyword evidence="3" id="KW-1185">Reference proteome</keyword>
<feature type="region of interest" description="Disordered" evidence="1">
    <location>
        <begin position="335"/>
        <end position="404"/>
    </location>
</feature>
<dbReference type="AlphaFoldDB" id="A0A1X2GIP0"/>
<dbReference type="GO" id="GO:0051301">
    <property type="term" value="P:cell division"/>
    <property type="evidence" value="ECO:0007669"/>
    <property type="project" value="InterPro"/>
</dbReference>
<comment type="caution">
    <text evidence="2">The sequence shown here is derived from an EMBL/GenBank/DDBJ whole genome shotgun (WGS) entry which is preliminary data.</text>
</comment>
<gene>
    <name evidence="2" type="ORF">DM01DRAFT_1383255</name>
</gene>
<organism evidence="2 3">
    <name type="scientific">Hesseltinella vesiculosa</name>
    <dbReference type="NCBI Taxonomy" id="101127"/>
    <lineage>
        <taxon>Eukaryota</taxon>
        <taxon>Fungi</taxon>
        <taxon>Fungi incertae sedis</taxon>
        <taxon>Mucoromycota</taxon>
        <taxon>Mucoromycotina</taxon>
        <taxon>Mucoromycetes</taxon>
        <taxon>Mucorales</taxon>
        <taxon>Cunninghamellaceae</taxon>
        <taxon>Hesseltinella</taxon>
    </lineage>
</organism>
<dbReference type="STRING" id="101127.A0A1X2GIP0"/>
<evidence type="ECO:0000256" key="1">
    <source>
        <dbReference type="SAM" id="MobiDB-lite"/>
    </source>
</evidence>
<name>A0A1X2GIP0_9FUNG</name>
<dbReference type="EMBL" id="MCGT01000013">
    <property type="protein sequence ID" value="ORX54522.1"/>
    <property type="molecule type" value="Genomic_DNA"/>
</dbReference>
<sequence>MQTQEITDEEGFTFKRRVPLTPTQVNGRHQTLSKNKGKGVARRDVIVISSPEYPSGALSPVSPYPPDHISILSSPSRRSVELYTLSPEYTGPQSPSLSLTPPLEESRMVVSKQPPFRDFRQFYTEINPSLQPAARMRQLLLWCVHQIASQPRAATDDDPSISYLQAVHNKVLNRLLNGDVDTSWYRRSGESKLSVSVPNQRNSRNRQKIRKYSQLQVALREEQDQWKAEESKMYERHAQTMDGCATEQQLAKPVRCEDYFDYLDDDQKAFLETYQATVLPAFNLRKLLMRTSVEITDTRQTLNHALYRQRDAGRLGEHLLGHLSKQLRNDMLCLPSTDSPRIQEIPDAPPSPVPPLTPSSSNLSSSSTAVASAPASKRSVPSTPLVPPLPKRHKHMPVYQSEADIPNSSQFAFAKLLANLPE</sequence>
<evidence type="ECO:0000313" key="3">
    <source>
        <dbReference type="Proteomes" id="UP000242146"/>
    </source>
</evidence>
<dbReference type="InterPro" id="IPR013218">
    <property type="entry name" value="Dsn1/Mis13"/>
</dbReference>
<dbReference type="PANTHER" id="PTHR14778:SF2">
    <property type="entry name" value="KINETOCHORE-ASSOCIATED PROTEIN DSN1 HOMOLOG"/>
    <property type="match status" value="1"/>
</dbReference>
<protein>
    <submittedName>
        <fullName evidence="2">Uncharacterized protein</fullName>
    </submittedName>
</protein>
<accession>A0A1X2GIP0</accession>
<dbReference type="OrthoDB" id="3364649at2759"/>
<evidence type="ECO:0000313" key="2">
    <source>
        <dbReference type="EMBL" id="ORX54522.1"/>
    </source>
</evidence>
<dbReference type="Proteomes" id="UP000242146">
    <property type="component" value="Unassembled WGS sequence"/>
</dbReference>
<dbReference type="Pfam" id="PF08202">
    <property type="entry name" value="MIS13"/>
    <property type="match status" value="1"/>
</dbReference>